<dbReference type="OrthoDB" id="378730at2"/>
<name>A0A5R8Y0F3_9BACT</name>
<accession>A0A5R8Y0F3</accession>
<dbReference type="AlphaFoldDB" id="A0A5R8Y0F3"/>
<dbReference type="PANTHER" id="PTHR40252">
    <property type="entry name" value="BLR0328 PROTEIN"/>
    <property type="match status" value="1"/>
</dbReference>
<evidence type="ECO:0000313" key="4">
    <source>
        <dbReference type="Proteomes" id="UP000308901"/>
    </source>
</evidence>
<evidence type="ECO:0008006" key="5">
    <source>
        <dbReference type="Google" id="ProtNLM"/>
    </source>
</evidence>
<dbReference type="PANTHER" id="PTHR40252:SF2">
    <property type="entry name" value="BLR0328 PROTEIN"/>
    <property type="match status" value="1"/>
</dbReference>
<dbReference type="RefSeq" id="WP_138152345.1">
    <property type="nucleotide sequence ID" value="NZ_VANU01000003.1"/>
</dbReference>
<reference evidence="3 4" key="1">
    <citation type="submission" date="2019-05" db="EMBL/GenBank/DDBJ databases">
        <title>Arcobacter sp. nov., isolated from sea sediment.</title>
        <authorList>
            <person name="Kim W."/>
        </authorList>
    </citation>
    <scope>NUCLEOTIDE SEQUENCE [LARGE SCALE GENOMIC DNA]</scope>
    <source>
        <strain evidence="3 4">CAU 1517</strain>
    </source>
</reference>
<dbReference type="EMBL" id="VANU01000003">
    <property type="protein sequence ID" value="TLP38351.1"/>
    <property type="molecule type" value="Genomic_DNA"/>
</dbReference>
<dbReference type="Proteomes" id="UP000308901">
    <property type="component" value="Unassembled WGS sequence"/>
</dbReference>
<dbReference type="Pfam" id="PF10442">
    <property type="entry name" value="FIST_C"/>
    <property type="match status" value="1"/>
</dbReference>
<feature type="domain" description="FIST C-domain" evidence="2">
    <location>
        <begin position="213"/>
        <end position="356"/>
    </location>
</feature>
<comment type="caution">
    <text evidence="3">The sequence shown here is derived from an EMBL/GenBank/DDBJ whole genome shotgun (WGS) entry which is preliminary data.</text>
</comment>
<dbReference type="SMART" id="SM01204">
    <property type="entry name" value="FIST_C"/>
    <property type="match status" value="1"/>
</dbReference>
<organism evidence="3 4">
    <name type="scientific">Arcobacter arenosus</name>
    <dbReference type="NCBI Taxonomy" id="2576037"/>
    <lineage>
        <taxon>Bacteria</taxon>
        <taxon>Pseudomonadati</taxon>
        <taxon>Campylobacterota</taxon>
        <taxon>Epsilonproteobacteria</taxon>
        <taxon>Campylobacterales</taxon>
        <taxon>Arcobacteraceae</taxon>
        <taxon>Arcobacter</taxon>
    </lineage>
</organism>
<evidence type="ECO:0000313" key="3">
    <source>
        <dbReference type="EMBL" id="TLP38351.1"/>
    </source>
</evidence>
<dbReference type="InterPro" id="IPR019494">
    <property type="entry name" value="FIST_C"/>
</dbReference>
<keyword evidence="4" id="KW-1185">Reference proteome</keyword>
<protein>
    <recommendedName>
        <fullName evidence="5">FIST sensor-containing signal transduction protein</fullName>
    </recommendedName>
</protein>
<sequence>MKNIKLYKSLEEFISSNQSSKKEYYLLVAENCEFDYKKLKETNISFYGAIVTQVIFNDSNYDNGLISCELEDEKINLIEDLENPQLKEKDYKDANSLMVLLDGLSSNISTFLDSLFNVLPLNVEILGGGAGKLTLKQEPVIFSNKGIYENAALTISKKSKLFIGVENGWEFLEGPFMVTSSNKNILKSLNFMDAFEVYKSVVEEDSGLKFNNAFETYKNVVEKESGKQITEDNFFDIAKSYPLGIVKFNKEIIVRDPIAKDEKGNMILVGDLEQNSTINILKGNKKSLIASSNNAIKKALESNTEKLEIKNVVLFDCISRCIFLEDDFKKELNEIKKQVNDETLFGALTLGEIANNGNEYINFYNKTCVVGVLC</sequence>
<dbReference type="SMART" id="SM00897">
    <property type="entry name" value="FIST"/>
    <property type="match status" value="1"/>
</dbReference>
<dbReference type="Pfam" id="PF08495">
    <property type="entry name" value="FIST"/>
    <property type="match status" value="1"/>
</dbReference>
<feature type="domain" description="FIST" evidence="1">
    <location>
        <begin position="23"/>
        <end position="193"/>
    </location>
</feature>
<dbReference type="InterPro" id="IPR013702">
    <property type="entry name" value="FIST_domain_N"/>
</dbReference>
<proteinExistence type="predicted"/>
<evidence type="ECO:0000259" key="1">
    <source>
        <dbReference type="SMART" id="SM00897"/>
    </source>
</evidence>
<evidence type="ECO:0000259" key="2">
    <source>
        <dbReference type="SMART" id="SM01204"/>
    </source>
</evidence>
<gene>
    <name evidence="3" type="ORF">FDK22_07705</name>
</gene>